<dbReference type="PANTHER" id="PTHR45953">
    <property type="entry name" value="IDURONATE 2-SULFATASE"/>
    <property type="match status" value="1"/>
</dbReference>
<organism evidence="8 9">
    <name type="scientific">Negadavirga shengliensis</name>
    <dbReference type="NCBI Taxonomy" id="1389218"/>
    <lineage>
        <taxon>Bacteria</taxon>
        <taxon>Pseudomonadati</taxon>
        <taxon>Bacteroidota</taxon>
        <taxon>Cytophagia</taxon>
        <taxon>Cytophagales</taxon>
        <taxon>Cyclobacteriaceae</taxon>
        <taxon>Negadavirga</taxon>
    </lineage>
</organism>
<dbReference type="PANTHER" id="PTHR45953:SF1">
    <property type="entry name" value="IDURONATE 2-SULFATASE"/>
    <property type="match status" value="1"/>
</dbReference>
<dbReference type="CDD" id="cd16030">
    <property type="entry name" value="iduronate-2-sulfatase"/>
    <property type="match status" value="1"/>
</dbReference>
<gene>
    <name evidence="8" type="ORF">ACFPFU_15875</name>
</gene>
<keyword evidence="4" id="KW-0732">Signal</keyword>
<dbReference type="RefSeq" id="WP_377065774.1">
    <property type="nucleotide sequence ID" value="NZ_JBHSJJ010000009.1"/>
</dbReference>
<protein>
    <submittedName>
        <fullName evidence="8">Sulfatase</fullName>
    </submittedName>
</protein>
<keyword evidence="6" id="KW-0106">Calcium</keyword>
<dbReference type="InterPro" id="IPR000917">
    <property type="entry name" value="Sulfatase_N"/>
</dbReference>
<keyword evidence="3" id="KW-0479">Metal-binding</keyword>
<dbReference type="SUPFAM" id="SSF53649">
    <property type="entry name" value="Alkaline phosphatase-like"/>
    <property type="match status" value="1"/>
</dbReference>
<evidence type="ECO:0000256" key="1">
    <source>
        <dbReference type="ARBA" id="ARBA00001913"/>
    </source>
</evidence>
<evidence type="ECO:0000256" key="6">
    <source>
        <dbReference type="ARBA" id="ARBA00022837"/>
    </source>
</evidence>
<dbReference type="InterPro" id="IPR035874">
    <property type="entry name" value="IDS"/>
</dbReference>
<keyword evidence="5" id="KW-0378">Hydrolase</keyword>
<evidence type="ECO:0000256" key="2">
    <source>
        <dbReference type="ARBA" id="ARBA00008779"/>
    </source>
</evidence>
<dbReference type="Proteomes" id="UP001595818">
    <property type="component" value="Unassembled WGS sequence"/>
</dbReference>
<reference evidence="9" key="1">
    <citation type="journal article" date="2019" name="Int. J. Syst. Evol. Microbiol.">
        <title>The Global Catalogue of Microorganisms (GCM) 10K type strain sequencing project: providing services to taxonomists for standard genome sequencing and annotation.</title>
        <authorList>
            <consortium name="The Broad Institute Genomics Platform"/>
            <consortium name="The Broad Institute Genome Sequencing Center for Infectious Disease"/>
            <person name="Wu L."/>
            <person name="Ma J."/>
        </authorList>
    </citation>
    <scope>NUCLEOTIDE SEQUENCE [LARGE SCALE GENOMIC DNA]</scope>
    <source>
        <strain evidence="9">CGMCC 4.7466</strain>
    </source>
</reference>
<comment type="cofactor">
    <cofactor evidence="1">
        <name>Ca(2+)</name>
        <dbReference type="ChEBI" id="CHEBI:29108"/>
    </cofactor>
</comment>
<evidence type="ECO:0000256" key="5">
    <source>
        <dbReference type="ARBA" id="ARBA00022801"/>
    </source>
</evidence>
<dbReference type="EMBL" id="JBHSJJ010000009">
    <property type="protein sequence ID" value="MFC4873178.1"/>
    <property type="molecule type" value="Genomic_DNA"/>
</dbReference>
<sequence length="516" mass="58578">MNCRSKILGMYEIKKNGPVFFLLTVWASIMQISCSSPKNQHDQAEVQAPYHVLFIAVDDLRPDIGAYGNSLMKTPNMDKLAGTSSLFYNHYVQVPTCGASRCSILTGLLPRSTQHLQNSAIERFLSDEPEGENPESMVHHFRRNGYYTVGIGKISHSVDGLWYGYEESPVGAKPEMPYSWDEFLFDADKWGTGWNAFFGYADGSNRQGMKRQVKPYEMADVSDRGYPDGITADLAVDKLKDLAAKDQPFFLGVGFFKPHLPFTAPKKYWDMYKEEDIPLSPVPDIPENIHRASLQNMGEFNSYEAGDERASLDEPLSDAYAGKLRHAYYASVSYVDAQIGKVLDELERLGLTEKTIVVLWGDHGWHLGDHRVWGKHTNFEVALRSPLMIRVPGTEPREINDGTVVSSVDIYPSLMEWCGIPVDFPLDGQSLARLVGEGKDPDRENLAFSYFNRGISMRNERYRLTRYFREQSPVTELYDHQADPWESKNIAEENPEIVEQLLPLWKKGNTGLFDRQ</sequence>
<dbReference type="InterPro" id="IPR017850">
    <property type="entry name" value="Alkaline_phosphatase_core_sf"/>
</dbReference>
<dbReference type="Pfam" id="PF00884">
    <property type="entry name" value="Sulfatase"/>
    <property type="match status" value="1"/>
</dbReference>
<evidence type="ECO:0000313" key="8">
    <source>
        <dbReference type="EMBL" id="MFC4873178.1"/>
    </source>
</evidence>
<keyword evidence="9" id="KW-1185">Reference proteome</keyword>
<evidence type="ECO:0000313" key="9">
    <source>
        <dbReference type="Proteomes" id="UP001595818"/>
    </source>
</evidence>
<accession>A0ABV9T3M2</accession>
<evidence type="ECO:0000256" key="3">
    <source>
        <dbReference type="ARBA" id="ARBA00022723"/>
    </source>
</evidence>
<feature type="domain" description="Sulfatase N-terminal" evidence="7">
    <location>
        <begin position="51"/>
        <end position="420"/>
    </location>
</feature>
<comment type="caution">
    <text evidence="8">The sequence shown here is derived from an EMBL/GenBank/DDBJ whole genome shotgun (WGS) entry which is preliminary data.</text>
</comment>
<comment type="similarity">
    <text evidence="2">Belongs to the sulfatase family.</text>
</comment>
<evidence type="ECO:0000256" key="4">
    <source>
        <dbReference type="ARBA" id="ARBA00022729"/>
    </source>
</evidence>
<dbReference type="Gene3D" id="3.40.720.10">
    <property type="entry name" value="Alkaline Phosphatase, subunit A"/>
    <property type="match status" value="1"/>
</dbReference>
<evidence type="ECO:0000259" key="7">
    <source>
        <dbReference type="Pfam" id="PF00884"/>
    </source>
</evidence>
<name>A0ABV9T3M2_9BACT</name>
<proteinExistence type="inferred from homology"/>